<evidence type="ECO:0000256" key="6">
    <source>
        <dbReference type="RuleBase" id="RU003718"/>
    </source>
</evidence>
<dbReference type="InterPro" id="IPR035595">
    <property type="entry name" value="UDP_glycos_trans_CS"/>
</dbReference>
<comment type="pathway">
    <text evidence="1">Secondary metabolite biosynthesis; terpenoid biosynthesis.</text>
</comment>
<evidence type="ECO:0000256" key="7">
    <source>
        <dbReference type="RuleBase" id="RU362057"/>
    </source>
</evidence>
<reference evidence="9" key="1">
    <citation type="submission" date="2023-02" db="EMBL/GenBank/DDBJ databases">
        <title>Genome of toxic invasive species Heracleum sosnowskyi carries increased number of genes despite the absence of recent whole-genome duplications.</title>
        <authorList>
            <person name="Schelkunov M."/>
            <person name="Shtratnikova V."/>
            <person name="Makarenko M."/>
            <person name="Klepikova A."/>
            <person name="Omelchenko D."/>
            <person name="Novikova G."/>
            <person name="Obukhova E."/>
            <person name="Bogdanov V."/>
            <person name="Penin A."/>
            <person name="Logacheva M."/>
        </authorList>
    </citation>
    <scope>NUCLEOTIDE SEQUENCE</scope>
    <source>
        <strain evidence="9">Hsosn_3</strain>
        <tissue evidence="9">Leaf</tissue>
    </source>
</reference>
<proteinExistence type="inferred from homology"/>
<dbReference type="PANTHER" id="PTHR48044">
    <property type="entry name" value="GLYCOSYLTRANSFERASE"/>
    <property type="match status" value="1"/>
</dbReference>
<dbReference type="EC" id="2.4.1.-" evidence="7"/>
<dbReference type="PANTHER" id="PTHR48044:SF29">
    <property type="entry name" value="GLYCOSYLTRANSFERASE"/>
    <property type="match status" value="1"/>
</dbReference>
<evidence type="ECO:0000313" key="9">
    <source>
        <dbReference type="EMBL" id="KAK1396634.1"/>
    </source>
</evidence>
<evidence type="ECO:0000256" key="5">
    <source>
        <dbReference type="ARBA" id="ARBA00023229"/>
    </source>
</evidence>
<name>A0AAD8N4T3_9APIA</name>
<evidence type="ECO:0000313" key="10">
    <source>
        <dbReference type="Proteomes" id="UP001237642"/>
    </source>
</evidence>
<dbReference type="GO" id="GO:0016138">
    <property type="term" value="P:glycoside biosynthetic process"/>
    <property type="evidence" value="ECO:0007669"/>
    <property type="project" value="UniProtKB-ARBA"/>
</dbReference>
<evidence type="ECO:0000256" key="2">
    <source>
        <dbReference type="ARBA" id="ARBA00009995"/>
    </source>
</evidence>
<evidence type="ECO:0000259" key="8">
    <source>
        <dbReference type="Pfam" id="PF26168"/>
    </source>
</evidence>
<dbReference type="GO" id="GO:0008194">
    <property type="term" value="F:UDP-glycosyltransferase activity"/>
    <property type="evidence" value="ECO:0007669"/>
    <property type="project" value="InterPro"/>
</dbReference>
<comment type="similarity">
    <text evidence="2 6">Belongs to the UDP-glycosyltransferase family.</text>
</comment>
<dbReference type="InterPro" id="IPR002213">
    <property type="entry name" value="UDP_glucos_trans"/>
</dbReference>
<keyword evidence="3 6" id="KW-0328">Glycosyltransferase</keyword>
<dbReference type="GO" id="GO:0008299">
    <property type="term" value="P:isoprenoid biosynthetic process"/>
    <property type="evidence" value="ECO:0007669"/>
    <property type="project" value="UniProtKB-KW"/>
</dbReference>
<dbReference type="PROSITE" id="PS00375">
    <property type="entry name" value="UDPGT"/>
    <property type="match status" value="1"/>
</dbReference>
<organism evidence="9 10">
    <name type="scientific">Heracleum sosnowskyi</name>
    <dbReference type="NCBI Taxonomy" id="360622"/>
    <lineage>
        <taxon>Eukaryota</taxon>
        <taxon>Viridiplantae</taxon>
        <taxon>Streptophyta</taxon>
        <taxon>Embryophyta</taxon>
        <taxon>Tracheophyta</taxon>
        <taxon>Spermatophyta</taxon>
        <taxon>Magnoliopsida</taxon>
        <taxon>eudicotyledons</taxon>
        <taxon>Gunneridae</taxon>
        <taxon>Pentapetalae</taxon>
        <taxon>asterids</taxon>
        <taxon>campanulids</taxon>
        <taxon>Apiales</taxon>
        <taxon>Apiaceae</taxon>
        <taxon>Apioideae</taxon>
        <taxon>apioid superclade</taxon>
        <taxon>Tordylieae</taxon>
        <taxon>Tordyliinae</taxon>
        <taxon>Heracleum</taxon>
    </lineage>
</organism>
<gene>
    <name evidence="9" type="ORF">POM88_006497</name>
</gene>
<dbReference type="InterPro" id="IPR058980">
    <property type="entry name" value="Glyco_transf_N"/>
</dbReference>
<dbReference type="Gene3D" id="3.40.50.2000">
    <property type="entry name" value="Glycogen Phosphorylase B"/>
    <property type="match status" value="2"/>
</dbReference>
<protein>
    <recommendedName>
        <fullName evidence="7">Glycosyltransferase</fullName>
        <ecNumber evidence="7">2.4.1.-</ecNumber>
    </recommendedName>
</protein>
<dbReference type="Proteomes" id="UP001237642">
    <property type="component" value="Unassembled WGS sequence"/>
</dbReference>
<dbReference type="SUPFAM" id="SSF53756">
    <property type="entry name" value="UDP-Glycosyltransferase/glycogen phosphorylase"/>
    <property type="match status" value="1"/>
</dbReference>
<keyword evidence="5" id="KW-0414">Isoprene biosynthesis</keyword>
<accession>A0AAD8N4T3</accession>
<dbReference type="Pfam" id="PF00201">
    <property type="entry name" value="UDPGT"/>
    <property type="match status" value="1"/>
</dbReference>
<feature type="domain" description="Glycosyltransferase N-terminal" evidence="8">
    <location>
        <begin position="9"/>
        <end position="226"/>
    </location>
</feature>
<evidence type="ECO:0000256" key="3">
    <source>
        <dbReference type="ARBA" id="ARBA00022676"/>
    </source>
</evidence>
<reference evidence="9" key="2">
    <citation type="submission" date="2023-05" db="EMBL/GenBank/DDBJ databases">
        <authorList>
            <person name="Schelkunov M.I."/>
        </authorList>
    </citation>
    <scope>NUCLEOTIDE SEQUENCE</scope>
    <source>
        <strain evidence="9">Hsosn_3</strain>
        <tissue evidence="9">Leaf</tissue>
    </source>
</reference>
<dbReference type="AlphaFoldDB" id="A0AAD8N4T3"/>
<keyword evidence="4 6" id="KW-0808">Transferase</keyword>
<keyword evidence="10" id="KW-1185">Reference proteome</keyword>
<evidence type="ECO:0000256" key="1">
    <source>
        <dbReference type="ARBA" id="ARBA00004721"/>
    </source>
</evidence>
<sequence length="445" mass="49443">MESESGRLNILMLPYVAHGHISPFVELAKQLTKRSFSIYLCSTPVNLDSVKNKVHGNDHIQLVELHLPPSPDLPPRYHSTNGLPSHLNPVLQQALENAAPIFSNILKDINPDLVIYDAMPSWPAEIASSLNIPAIYFSVNAAATSCLALHMYTKSGENFPFPEIVVPSTEQPEPPENAIKLLCNFVLCFKRSCNLVLVRSFREVEGKYIDLLSDLAENNMIPVGPLVYDPAETGDDNMNNIIEWLDSKKRSSVVFVCFGSENYLCAEEVIEMANALETTKCNFIWAVRSAQGEEKESVLLPDGFAERVGHLGLILEWAPQTLILGHSSTGGFLSHCGWGSVNESMKFGVPIIGMPMNVDQPTNAKLAVEIGVGTNVRRDSKGKYKRNEISDAIRKVLVDESGEGIRRKARELSMIIKEKGEEDLDVAVEKLVHICRYQWDDLLMD</sequence>
<dbReference type="CDD" id="cd03784">
    <property type="entry name" value="GT1_Gtf-like"/>
    <property type="match status" value="1"/>
</dbReference>
<dbReference type="EMBL" id="JAUIZM010000002">
    <property type="protein sequence ID" value="KAK1396634.1"/>
    <property type="molecule type" value="Genomic_DNA"/>
</dbReference>
<evidence type="ECO:0000256" key="4">
    <source>
        <dbReference type="ARBA" id="ARBA00022679"/>
    </source>
</evidence>
<comment type="caution">
    <text evidence="9">The sequence shown here is derived from an EMBL/GenBank/DDBJ whole genome shotgun (WGS) entry which is preliminary data.</text>
</comment>
<dbReference type="FunFam" id="3.40.50.2000:FF:000060">
    <property type="entry name" value="Glycosyltransferase"/>
    <property type="match status" value="1"/>
</dbReference>
<dbReference type="Pfam" id="PF26168">
    <property type="entry name" value="Glyco_transf_N"/>
    <property type="match status" value="1"/>
</dbReference>